<dbReference type="Gene3D" id="2.70.98.10">
    <property type="match status" value="1"/>
</dbReference>
<feature type="domain" description="Glycosyl hydrolase family 92" evidence="3">
    <location>
        <begin position="744"/>
        <end position="1144"/>
    </location>
</feature>
<feature type="domain" description="Endoplasmic reticulum vesicle transporter N-terminal" evidence="4">
    <location>
        <begin position="79"/>
        <end position="152"/>
    </location>
</feature>
<evidence type="ECO:0000313" key="6">
    <source>
        <dbReference type="EMBL" id="KAJ3138748.1"/>
    </source>
</evidence>
<dbReference type="InterPro" id="IPR012936">
    <property type="entry name" value="Erv_C"/>
</dbReference>
<keyword evidence="1" id="KW-0812">Transmembrane</keyword>
<dbReference type="Gene3D" id="1.20.1610.10">
    <property type="entry name" value="alpha-1,2-mannosidases domains"/>
    <property type="match status" value="1"/>
</dbReference>
<evidence type="ECO:0000259" key="5">
    <source>
        <dbReference type="Pfam" id="PF17678"/>
    </source>
</evidence>
<accession>A0AAD5TE69</accession>
<dbReference type="Pfam" id="PF07970">
    <property type="entry name" value="COPIIcoated_ERV"/>
    <property type="match status" value="1"/>
</dbReference>
<evidence type="ECO:0000259" key="3">
    <source>
        <dbReference type="Pfam" id="PF07971"/>
    </source>
</evidence>
<dbReference type="InterPro" id="IPR012939">
    <property type="entry name" value="Glyco_hydro_92"/>
</dbReference>
<dbReference type="GO" id="GO:0005975">
    <property type="term" value="P:carbohydrate metabolic process"/>
    <property type="evidence" value="ECO:0007669"/>
    <property type="project" value="InterPro"/>
</dbReference>
<dbReference type="PANTHER" id="PTHR12143:SF43">
    <property type="entry name" value="PUTATIVE-RELATED"/>
    <property type="match status" value="1"/>
</dbReference>
<feature type="domain" description="Endoplasmic reticulum vesicle transporter C-terminal" evidence="2">
    <location>
        <begin position="205"/>
        <end position="327"/>
    </location>
</feature>
<keyword evidence="7" id="KW-1185">Reference proteome</keyword>
<keyword evidence="1" id="KW-1133">Transmembrane helix</keyword>
<dbReference type="InterPro" id="IPR008928">
    <property type="entry name" value="6-hairpin_glycosidase_sf"/>
</dbReference>
<evidence type="ECO:0000313" key="7">
    <source>
        <dbReference type="Proteomes" id="UP001211907"/>
    </source>
</evidence>
<reference evidence="6" key="1">
    <citation type="submission" date="2020-05" db="EMBL/GenBank/DDBJ databases">
        <title>Phylogenomic resolution of chytrid fungi.</title>
        <authorList>
            <person name="Stajich J.E."/>
            <person name="Amses K."/>
            <person name="Simmons R."/>
            <person name="Seto K."/>
            <person name="Myers J."/>
            <person name="Bonds A."/>
            <person name="Quandt C.A."/>
            <person name="Barry K."/>
            <person name="Liu P."/>
            <person name="Grigoriev I."/>
            <person name="Longcore J.E."/>
            <person name="James T.Y."/>
        </authorList>
    </citation>
    <scope>NUCLEOTIDE SEQUENCE</scope>
    <source>
        <strain evidence="6">JEL0513</strain>
    </source>
</reference>
<dbReference type="Pfam" id="PF07971">
    <property type="entry name" value="Glyco_hydro_92"/>
    <property type="match status" value="1"/>
</dbReference>
<dbReference type="Proteomes" id="UP001211907">
    <property type="component" value="Unassembled WGS sequence"/>
</dbReference>
<feature type="transmembrane region" description="Helical" evidence="1">
    <location>
        <begin position="78"/>
        <end position="98"/>
    </location>
</feature>
<sequence>MLKSLTSFNAFPKIEKNIQKTSSLGGNLPVRDLIFRAHASLRHVVTARMKINKLVSNCADNQSFQIFFTPPYYMIASISYRASLLTLLVAVLLSFLTLSEFIQYVTISQKYEFLVDRPTGNLGAHININADITVAMACENLRIDVLDVAGTSLHARNNEFTKTPVKFHTEGLVSVGARKSKSKLDVHRIVVEAQRKQRDIVDRFGKLDACRVKGHISVNKVAGMFHITALGHGYMDGKHVPHESMNFTHRVDKLSFGIDYPGLVNPLDSSLEIADGYFEMFQYFVSIVPTIFVDKRKTFGSIILTNQYAVTDYKKIVGAETKEAGIPDTMRIGVKRLWLPVALVLFASLATLTTWRWIPDDDNAQYSGFNNHNANTIKVDLDTNLNGTRQTIEFGGTRTDDIVNLINLAIILDALVPPTPDPNDNNGDFDVMSLVMPRIGSEGSGHVWVGATAPNGMVKVGVDTDHSETGYLAGGVVYGIAHTHVSGTGGGRSYQNTHMSMHWTHSYSKNLSDTAVDLPPISKVLASLPQSEVAAPGFYSALLLNSSVNVSFTAANKAAIHRWNVFPSFSLPSDQSKNSSVQSATFHTFLRPSHDSMQFLDASISIQNTSRIVMRSKYQDAWANGLGLGNQRGIYSLFSCFEFVKRPSAIGIWGDQNRFIGYDFIQGQLVSSEYSQTGFYKFNASGFENGFSNESLLQVSTTSSARGQAMGAYLSYKFDLKLNVSIMPPPLEYRIGLSYISIDQACNNLDNHGNDSFDSMHKNSHDAWEDRINGIKVSGPLDDVDMTLLYSNLYRVFLMPANKTGENPSWNASERSTKPFYDDYYCIWDTFRTLNPLLTLIAPSLTADLLNSLVTMAQHTGGLLGDCTTASSWAIVQSGSNADILFSEALQKGIKGVDYEGAYKLIMNEMNPNEKTDFLFQGRGNMKEWIEFGYIPATSNYGIASHFRRSSGSRTVEYAYDDFTVGEMARLLPQHEAEADIFRNRSRNWENLWNPDTESHGFKGFLMPKYMGNFTTLDPANGCIPKRGGNAEFYEDCSWTYSFYAPHNMKRVIELMGGDEMFVERVNAFFDLKIYNPGNEPGFLVPFLYHYVGRPDLSVERMISIMDHLYLPTPLGLPGNDDAGTMAAQHIFWSLGLFPVAGQDIC</sequence>
<gene>
    <name evidence="6" type="ORF">HK100_012420</name>
</gene>
<evidence type="ECO:0008006" key="8">
    <source>
        <dbReference type="Google" id="ProtNLM"/>
    </source>
</evidence>
<protein>
    <recommendedName>
        <fullName evidence="8">Alpha-1,2-mannosidase</fullName>
    </recommendedName>
</protein>
<keyword evidence="1" id="KW-0472">Membrane</keyword>
<evidence type="ECO:0000259" key="2">
    <source>
        <dbReference type="Pfam" id="PF07970"/>
    </source>
</evidence>
<dbReference type="GO" id="GO:0005829">
    <property type="term" value="C:cytosol"/>
    <property type="evidence" value="ECO:0007669"/>
    <property type="project" value="TreeGrafter"/>
</dbReference>
<evidence type="ECO:0000256" key="1">
    <source>
        <dbReference type="SAM" id="Phobius"/>
    </source>
</evidence>
<name>A0AAD5TE69_9FUNG</name>
<dbReference type="GO" id="GO:0030246">
    <property type="term" value="F:carbohydrate binding"/>
    <property type="evidence" value="ECO:0007669"/>
    <property type="project" value="InterPro"/>
</dbReference>
<dbReference type="InterPro" id="IPR050883">
    <property type="entry name" value="PNGase"/>
</dbReference>
<dbReference type="InterPro" id="IPR014718">
    <property type="entry name" value="GH-type_carb-bd"/>
</dbReference>
<dbReference type="Pfam" id="PF13850">
    <property type="entry name" value="ERGIC_N"/>
    <property type="match status" value="1"/>
</dbReference>
<comment type="caution">
    <text evidence="6">The sequence shown here is derived from an EMBL/GenBank/DDBJ whole genome shotgun (WGS) entry which is preliminary data.</text>
</comment>
<organism evidence="6 7">
    <name type="scientific">Physocladia obscura</name>
    <dbReference type="NCBI Taxonomy" id="109957"/>
    <lineage>
        <taxon>Eukaryota</taxon>
        <taxon>Fungi</taxon>
        <taxon>Fungi incertae sedis</taxon>
        <taxon>Chytridiomycota</taxon>
        <taxon>Chytridiomycota incertae sedis</taxon>
        <taxon>Chytridiomycetes</taxon>
        <taxon>Chytridiales</taxon>
        <taxon>Chytriomycetaceae</taxon>
        <taxon>Physocladia</taxon>
    </lineage>
</organism>
<dbReference type="InterPro" id="IPR039542">
    <property type="entry name" value="Erv_N"/>
</dbReference>
<dbReference type="GO" id="GO:0005634">
    <property type="term" value="C:nucleus"/>
    <property type="evidence" value="ECO:0007669"/>
    <property type="project" value="TreeGrafter"/>
</dbReference>
<dbReference type="GO" id="GO:0006516">
    <property type="term" value="P:glycoprotein catabolic process"/>
    <property type="evidence" value="ECO:0007669"/>
    <property type="project" value="TreeGrafter"/>
</dbReference>
<dbReference type="EMBL" id="JADGJH010000089">
    <property type="protein sequence ID" value="KAJ3138748.1"/>
    <property type="molecule type" value="Genomic_DNA"/>
</dbReference>
<feature type="domain" description="Glycosyl hydrolase family 92 N-terminal" evidence="5">
    <location>
        <begin position="435"/>
        <end position="717"/>
    </location>
</feature>
<dbReference type="Gene3D" id="3.30.2080.10">
    <property type="entry name" value="GH92 mannosidase domain"/>
    <property type="match status" value="1"/>
</dbReference>
<dbReference type="Pfam" id="PF17678">
    <property type="entry name" value="Glyco_hydro_92N"/>
    <property type="match status" value="1"/>
</dbReference>
<dbReference type="GO" id="GO:0000224">
    <property type="term" value="F:peptide-N4-(N-acetyl-beta-glucosaminyl)asparagine amidase activity"/>
    <property type="evidence" value="ECO:0007669"/>
    <property type="project" value="TreeGrafter"/>
</dbReference>
<evidence type="ECO:0000259" key="4">
    <source>
        <dbReference type="Pfam" id="PF13850"/>
    </source>
</evidence>
<dbReference type="InterPro" id="IPR041371">
    <property type="entry name" value="GH92_N"/>
</dbReference>
<proteinExistence type="predicted"/>
<dbReference type="SUPFAM" id="SSF48208">
    <property type="entry name" value="Six-hairpin glycosidases"/>
    <property type="match status" value="1"/>
</dbReference>
<dbReference type="AlphaFoldDB" id="A0AAD5TE69"/>
<dbReference type="Gene3D" id="1.20.1050.60">
    <property type="entry name" value="alpha-1,2-mannosidase"/>
    <property type="match status" value="1"/>
</dbReference>
<dbReference type="PANTHER" id="PTHR12143">
    <property type="entry name" value="PEPTIDE N-GLYCANASE PNGASE -RELATED"/>
    <property type="match status" value="1"/>
</dbReference>